<evidence type="ECO:0000313" key="2">
    <source>
        <dbReference type="EMBL" id="MBK1814912.1"/>
    </source>
</evidence>
<dbReference type="InterPro" id="IPR050834">
    <property type="entry name" value="Glycosyltransf_2"/>
</dbReference>
<evidence type="ECO:0000259" key="1">
    <source>
        <dbReference type="Pfam" id="PF00535"/>
    </source>
</evidence>
<feature type="domain" description="Glycosyltransferase 2-like" evidence="1">
    <location>
        <begin position="12"/>
        <end position="140"/>
    </location>
</feature>
<proteinExistence type="predicted"/>
<dbReference type="SUPFAM" id="SSF53448">
    <property type="entry name" value="Nucleotide-diphospho-sugar transferases"/>
    <property type="match status" value="1"/>
</dbReference>
<evidence type="ECO:0000313" key="3">
    <source>
        <dbReference type="Proteomes" id="UP000600139"/>
    </source>
</evidence>
<name>A0A934V6D4_9BACT</name>
<dbReference type="InterPro" id="IPR029044">
    <property type="entry name" value="Nucleotide-diphossugar_trans"/>
</dbReference>
<accession>A0A934V6D4</accession>
<protein>
    <submittedName>
        <fullName evidence="2">Glycosyltransferase family 2 protein</fullName>
    </submittedName>
</protein>
<dbReference type="PANTHER" id="PTHR43685">
    <property type="entry name" value="GLYCOSYLTRANSFERASE"/>
    <property type="match status" value="1"/>
</dbReference>
<dbReference type="Gene3D" id="3.90.550.10">
    <property type="entry name" value="Spore Coat Polysaccharide Biosynthesis Protein SpsA, Chain A"/>
    <property type="match status" value="1"/>
</dbReference>
<dbReference type="RefSeq" id="WP_200349860.1">
    <property type="nucleotide sequence ID" value="NZ_BAABHZ010000010.1"/>
</dbReference>
<sequence>MNPPTSAPQFGIVIPTYNRPELMLKATSAVLAQTHTNWTLVIVNDASATSYVDAVTRLEDPRIVYLEREQNGGCNAARNTGIDELMRRGVDYLLSSGDDEELDPRCLEVAAQKIREHPEYDWFMSNTYGDEKPSSRRIKEEGPYDWFDDYLYGKTLRGDKTHVIRATTLGTIRYDGRYRSSNMWPLFIPLAAKARLWAYPFPSKKISYLADGITKNSSRYPKTMLEVYSRVAKHAFAITHRPLKLQAYKYLLVELLKTPKRIWILRRMKSRPASSK</sequence>
<dbReference type="Proteomes" id="UP000600139">
    <property type="component" value="Unassembled WGS sequence"/>
</dbReference>
<reference evidence="2" key="1">
    <citation type="submission" date="2021-01" db="EMBL/GenBank/DDBJ databases">
        <title>Modified the classification status of verrucomicrobia.</title>
        <authorList>
            <person name="Feng X."/>
        </authorList>
    </citation>
    <scope>NUCLEOTIDE SEQUENCE</scope>
    <source>
        <strain evidence="2">JCM 18052</strain>
    </source>
</reference>
<dbReference type="Pfam" id="PF00535">
    <property type="entry name" value="Glycos_transf_2"/>
    <property type="match status" value="1"/>
</dbReference>
<comment type="caution">
    <text evidence="2">The sequence shown here is derived from an EMBL/GenBank/DDBJ whole genome shotgun (WGS) entry which is preliminary data.</text>
</comment>
<gene>
    <name evidence="2" type="ORF">JIN84_04755</name>
</gene>
<dbReference type="PANTHER" id="PTHR43685:SF2">
    <property type="entry name" value="GLYCOSYLTRANSFERASE 2-LIKE DOMAIN-CONTAINING PROTEIN"/>
    <property type="match status" value="1"/>
</dbReference>
<dbReference type="AlphaFoldDB" id="A0A934V6D4"/>
<keyword evidence="3" id="KW-1185">Reference proteome</keyword>
<organism evidence="2 3">
    <name type="scientific">Luteolibacter yonseiensis</name>
    <dbReference type="NCBI Taxonomy" id="1144680"/>
    <lineage>
        <taxon>Bacteria</taxon>
        <taxon>Pseudomonadati</taxon>
        <taxon>Verrucomicrobiota</taxon>
        <taxon>Verrucomicrobiia</taxon>
        <taxon>Verrucomicrobiales</taxon>
        <taxon>Verrucomicrobiaceae</taxon>
        <taxon>Luteolibacter</taxon>
    </lineage>
</organism>
<dbReference type="InterPro" id="IPR001173">
    <property type="entry name" value="Glyco_trans_2-like"/>
</dbReference>
<dbReference type="EMBL" id="JAENIK010000004">
    <property type="protein sequence ID" value="MBK1814912.1"/>
    <property type="molecule type" value="Genomic_DNA"/>
</dbReference>